<dbReference type="InterPro" id="IPR051254">
    <property type="entry name" value="PPP1R15"/>
</dbReference>
<evidence type="ECO:0000256" key="9">
    <source>
        <dbReference type="ARBA" id="ARBA00022921"/>
    </source>
</evidence>
<keyword evidence="9" id="KW-0426">Late protein</keyword>
<evidence type="ECO:0000256" key="7">
    <source>
        <dbReference type="ARBA" id="ARBA00022632"/>
    </source>
</evidence>
<feature type="compositionally biased region" description="Acidic residues" evidence="13">
    <location>
        <begin position="133"/>
        <end position="154"/>
    </location>
</feature>
<feature type="region of interest" description="Disordered" evidence="13">
    <location>
        <begin position="187"/>
        <end position="212"/>
    </location>
</feature>
<evidence type="ECO:0000256" key="8">
    <source>
        <dbReference type="ARBA" id="ARBA00022830"/>
    </source>
</evidence>
<comment type="subunit">
    <text evidence="4">Interacts (via C-terminus) with host PPP1CB.</text>
</comment>
<keyword evidence="10" id="KW-0922">Interferon antiviral system evasion</keyword>
<evidence type="ECO:0000256" key="12">
    <source>
        <dbReference type="ARBA" id="ARBA00031298"/>
    </source>
</evidence>
<dbReference type="GO" id="GO:0051246">
    <property type="term" value="P:regulation of protein metabolic process"/>
    <property type="evidence" value="ECO:0007669"/>
    <property type="project" value="UniProtKB-ARBA"/>
</dbReference>
<comment type="caution">
    <text evidence="15">The sequence shown here is derived from an EMBL/GenBank/DDBJ whole genome shotgun (WGS) entry which is preliminary data.</text>
</comment>
<keyword evidence="11" id="KW-0899">Viral immunoevasion</keyword>
<evidence type="ECO:0000259" key="14">
    <source>
        <dbReference type="Pfam" id="PF10488"/>
    </source>
</evidence>
<dbReference type="EMBL" id="QNUK01000025">
    <property type="protein sequence ID" value="KAF5907050.1"/>
    <property type="molecule type" value="Genomic_DNA"/>
</dbReference>
<dbReference type="AlphaFoldDB" id="A0A8J4XG44"/>
<dbReference type="GO" id="GO:0000164">
    <property type="term" value="C:protein phosphatase type 1 complex"/>
    <property type="evidence" value="ECO:0007669"/>
    <property type="project" value="TreeGrafter"/>
</dbReference>
<evidence type="ECO:0000256" key="10">
    <source>
        <dbReference type="ARBA" id="ARBA00023258"/>
    </source>
</evidence>
<evidence type="ECO:0000313" key="15">
    <source>
        <dbReference type="EMBL" id="KAF5907050.1"/>
    </source>
</evidence>
<sequence length="294" mass="34035">MKSMTVEVKDWSEHDAWNKDVKMSTVLDKTVKPQMKMVIQSDLVEMPDFLLSDCLECQSEEQGKRDDDQTEWSDEDLFSDGVSEMSSENRGLWEFFLNTHDPYNPLHFCSTEDKAKHSDHEEEEKDNVQDPQEQNETELIEEEDSDWSDEDDLEMPAESRVLWESFNSDPYNPLCFSGPTVVKTRTSEIQQDHKPSSPTTGVLEENDPEQSTKRCAKKVLFSEKVTIHNLEDWGSASQEARDGSCWMEMARDRARFKRRVENTGELIRWCLTAEHRAKVLDRLVISSDSVPADQ</sequence>
<keyword evidence="8" id="KW-1114">Inhibition of host interferon signaling pathway by virus</keyword>
<dbReference type="OrthoDB" id="5976067at2759"/>
<name>A0A8J4XG44_CLAMG</name>
<comment type="similarity">
    <text evidence="3">Belongs to the PPP1R15 family.</text>
</comment>
<dbReference type="Pfam" id="PF10488">
    <property type="entry name" value="PP1c_bdg"/>
    <property type="match status" value="1"/>
</dbReference>
<reference evidence="15" key="1">
    <citation type="submission" date="2020-07" db="EMBL/GenBank/DDBJ databases">
        <title>Clarias magur genome sequencing, assembly and annotation.</title>
        <authorList>
            <person name="Kushwaha B."/>
            <person name="Kumar R."/>
            <person name="Das P."/>
            <person name="Joshi C.G."/>
            <person name="Kumar D."/>
            <person name="Nagpure N.S."/>
            <person name="Pandey M."/>
            <person name="Agarwal S."/>
            <person name="Srivastava S."/>
            <person name="Singh M."/>
            <person name="Sahoo L."/>
            <person name="Jayasankar P."/>
            <person name="Meher P.K."/>
            <person name="Koringa P.G."/>
            <person name="Iquebal M.A."/>
            <person name="Das S.P."/>
            <person name="Bit A."/>
            <person name="Patnaik S."/>
            <person name="Patel N."/>
            <person name="Shah T.M."/>
            <person name="Hinsu A."/>
            <person name="Jena J.K."/>
        </authorList>
    </citation>
    <scope>NUCLEOTIDE SEQUENCE</scope>
    <source>
        <strain evidence="15">CIFAMagur01</strain>
        <tissue evidence="15">Testis</tissue>
    </source>
</reference>
<evidence type="ECO:0000256" key="2">
    <source>
        <dbReference type="ARBA" id="ARBA00007512"/>
    </source>
</evidence>
<dbReference type="GO" id="GO:0019888">
    <property type="term" value="F:protein phosphatase regulator activity"/>
    <property type="evidence" value="ECO:0007669"/>
    <property type="project" value="TreeGrafter"/>
</dbReference>
<dbReference type="InterPro" id="IPR019523">
    <property type="entry name" value="Prot_Pase1_reg-su15A/B_C"/>
</dbReference>
<evidence type="ECO:0000256" key="1">
    <source>
        <dbReference type="ARBA" id="ARBA00003756"/>
    </source>
</evidence>
<dbReference type="GO" id="GO:0005783">
    <property type="term" value="C:endoplasmic reticulum"/>
    <property type="evidence" value="ECO:0007669"/>
    <property type="project" value="TreeGrafter"/>
</dbReference>
<gene>
    <name evidence="15" type="ORF">DAT39_003258</name>
</gene>
<dbReference type="GO" id="GO:0034976">
    <property type="term" value="P:response to endoplasmic reticulum stress"/>
    <property type="evidence" value="ECO:0007669"/>
    <property type="project" value="TreeGrafter"/>
</dbReference>
<comment type="similarity">
    <text evidence="2">Belongs to the asfivirus DP71L family.</text>
</comment>
<dbReference type="PANTHER" id="PTHR16489:SF12">
    <property type="entry name" value="GH11727P"/>
    <property type="match status" value="1"/>
</dbReference>
<feature type="region of interest" description="Disordered" evidence="13">
    <location>
        <begin position="113"/>
        <end position="154"/>
    </location>
</feature>
<protein>
    <recommendedName>
        <fullName evidence="5">Protein DP71L</fullName>
    </recommendedName>
    <alternativeName>
        <fullName evidence="12">MyD116 homolog</fullName>
    </alternativeName>
</protein>
<keyword evidence="16" id="KW-1185">Reference proteome</keyword>
<keyword evidence="7" id="KW-1090">Inhibition of host innate immune response by virus</keyword>
<evidence type="ECO:0000256" key="5">
    <source>
        <dbReference type="ARBA" id="ARBA00019072"/>
    </source>
</evidence>
<evidence type="ECO:0000313" key="16">
    <source>
        <dbReference type="Proteomes" id="UP000727407"/>
    </source>
</evidence>
<evidence type="ECO:0000256" key="6">
    <source>
        <dbReference type="ARBA" id="ARBA00022581"/>
    </source>
</evidence>
<proteinExistence type="inferred from homology"/>
<evidence type="ECO:0000256" key="11">
    <source>
        <dbReference type="ARBA" id="ARBA00023280"/>
    </source>
</evidence>
<feature type="domain" description="Protein phosphatase 1 regulatory subunit 15A/B C-terminal" evidence="14">
    <location>
        <begin position="186"/>
        <end position="283"/>
    </location>
</feature>
<dbReference type="PANTHER" id="PTHR16489">
    <property type="entry name" value="GH11727P"/>
    <property type="match status" value="1"/>
</dbReference>
<keyword evidence="6" id="KW-0945">Host-virus interaction</keyword>
<accession>A0A8J4XG44</accession>
<dbReference type="Proteomes" id="UP000727407">
    <property type="component" value="Unassembled WGS sequence"/>
</dbReference>
<evidence type="ECO:0000256" key="13">
    <source>
        <dbReference type="SAM" id="MobiDB-lite"/>
    </source>
</evidence>
<evidence type="ECO:0000256" key="3">
    <source>
        <dbReference type="ARBA" id="ARBA00010161"/>
    </source>
</evidence>
<evidence type="ECO:0000256" key="4">
    <source>
        <dbReference type="ARBA" id="ARBA00011204"/>
    </source>
</evidence>
<comment type="function">
    <text evidence="1">Interacts with the host phosphatase PP1 catalytic subunit (PPP1CB) and recruits it to dephosphorylate EIF2S1/eIF2alpha and therefore restores the host translation that has been shut-down by the host. Also inhibits the EIF2S1/eIF2alpha-ATF4-DDIT3/CHOP pathway.</text>
</comment>
<organism evidence="15 16">
    <name type="scientific">Clarias magur</name>
    <name type="common">Asian catfish</name>
    <name type="synonym">Macropteronotus magur</name>
    <dbReference type="NCBI Taxonomy" id="1594786"/>
    <lineage>
        <taxon>Eukaryota</taxon>
        <taxon>Metazoa</taxon>
        <taxon>Chordata</taxon>
        <taxon>Craniata</taxon>
        <taxon>Vertebrata</taxon>
        <taxon>Euteleostomi</taxon>
        <taxon>Actinopterygii</taxon>
        <taxon>Neopterygii</taxon>
        <taxon>Teleostei</taxon>
        <taxon>Ostariophysi</taxon>
        <taxon>Siluriformes</taxon>
        <taxon>Clariidae</taxon>
        <taxon>Clarias</taxon>
    </lineage>
</organism>